<dbReference type="NCBIfam" id="TIGR01726">
    <property type="entry name" value="HEQRo_perm_3TM"/>
    <property type="match status" value="1"/>
</dbReference>
<dbReference type="EMBL" id="CP025746">
    <property type="protein sequence ID" value="QAA30903.1"/>
    <property type="molecule type" value="Genomic_DNA"/>
</dbReference>
<dbReference type="CDD" id="cd06261">
    <property type="entry name" value="TM_PBP2"/>
    <property type="match status" value="1"/>
</dbReference>
<protein>
    <submittedName>
        <fullName evidence="10">ABC transporter permease</fullName>
    </submittedName>
</protein>
<dbReference type="AlphaFoldDB" id="A0A3R5UDM0"/>
<dbReference type="PANTHER" id="PTHR30614">
    <property type="entry name" value="MEMBRANE COMPONENT OF AMINO ACID ABC TRANSPORTER"/>
    <property type="match status" value="1"/>
</dbReference>
<evidence type="ECO:0000259" key="9">
    <source>
        <dbReference type="PROSITE" id="PS50928"/>
    </source>
</evidence>
<keyword evidence="7 8" id="KW-0472">Membrane</keyword>
<feature type="transmembrane region" description="Helical" evidence="8">
    <location>
        <begin position="88"/>
        <end position="105"/>
    </location>
</feature>
<comment type="similarity">
    <text evidence="8">Belongs to the binding-protein-dependent transport system permease family.</text>
</comment>
<sequence>MKGEIIAKYLPILFEGCLMTIELTVISILCGLVLAFIVVLMKLSNNKIFKSIGTFYTWFFRGIPLMILLFIIYFGLPEINITLTSFEAAILGLSINISAYVAEAIRGAMLSVNKNQWEAAQTEGLNYIQTVFYIILPQSFGRMLPAVANEFIALLKDTALVSTIAMTDLMSNAQHMANESFRPLEIFFMASIMYLTMTTFFTSSFRFIEKKFALADI</sequence>
<evidence type="ECO:0000256" key="1">
    <source>
        <dbReference type="ARBA" id="ARBA00004651"/>
    </source>
</evidence>
<keyword evidence="11" id="KW-1185">Reference proteome</keyword>
<dbReference type="OrthoDB" id="9787841at2"/>
<dbReference type="PROSITE" id="PS50928">
    <property type="entry name" value="ABC_TM1"/>
    <property type="match status" value="1"/>
</dbReference>
<feature type="transmembrane region" description="Helical" evidence="8">
    <location>
        <begin position="55"/>
        <end position="76"/>
    </location>
</feature>
<comment type="subcellular location">
    <subcellularLocation>
        <location evidence="1 8">Cell membrane</location>
        <topology evidence="1 8">Multi-pass membrane protein</topology>
    </subcellularLocation>
</comment>
<proteinExistence type="inferred from homology"/>
<dbReference type="SUPFAM" id="SSF161098">
    <property type="entry name" value="MetI-like"/>
    <property type="match status" value="1"/>
</dbReference>
<evidence type="ECO:0000313" key="11">
    <source>
        <dbReference type="Proteomes" id="UP000286268"/>
    </source>
</evidence>
<organism evidence="10 11">
    <name type="scientific">Clostridium manihotivorum</name>
    <dbReference type="NCBI Taxonomy" id="2320868"/>
    <lineage>
        <taxon>Bacteria</taxon>
        <taxon>Bacillati</taxon>
        <taxon>Bacillota</taxon>
        <taxon>Clostridia</taxon>
        <taxon>Eubacteriales</taxon>
        <taxon>Clostridiaceae</taxon>
        <taxon>Clostridium</taxon>
    </lineage>
</organism>
<dbReference type="GO" id="GO:0043190">
    <property type="term" value="C:ATP-binding cassette (ABC) transporter complex"/>
    <property type="evidence" value="ECO:0007669"/>
    <property type="project" value="InterPro"/>
</dbReference>
<dbReference type="KEGG" id="cmah:C1I91_04055"/>
<feature type="transmembrane region" description="Helical" evidence="8">
    <location>
        <begin position="186"/>
        <end position="208"/>
    </location>
</feature>
<dbReference type="InterPro" id="IPR000515">
    <property type="entry name" value="MetI-like"/>
</dbReference>
<keyword evidence="2 8" id="KW-0813">Transport</keyword>
<keyword evidence="3" id="KW-1003">Cell membrane</keyword>
<dbReference type="Pfam" id="PF00528">
    <property type="entry name" value="BPD_transp_1"/>
    <property type="match status" value="1"/>
</dbReference>
<dbReference type="InterPro" id="IPR043429">
    <property type="entry name" value="ArtM/GltK/GlnP/TcyL/YhdX-like"/>
</dbReference>
<dbReference type="RefSeq" id="WP_128211362.1">
    <property type="nucleotide sequence ID" value="NZ_CP025746.1"/>
</dbReference>
<feature type="domain" description="ABC transmembrane type-1" evidence="9">
    <location>
        <begin position="13"/>
        <end position="205"/>
    </location>
</feature>
<dbReference type="InterPro" id="IPR035906">
    <property type="entry name" value="MetI-like_sf"/>
</dbReference>
<reference evidence="10 11" key="1">
    <citation type="submission" date="2018-01" db="EMBL/GenBank/DDBJ databases">
        <title>Genome Sequencing and Assembly of Anaerobacter polyendosporus strain CT4.</title>
        <authorList>
            <person name="Tachaapaikoon C."/>
            <person name="Sutheeworapong S."/>
            <person name="Jenjaroenpun P."/>
            <person name="Wongsurawat T."/>
            <person name="Nookeaw I."/>
            <person name="Cheawchanlertfa P."/>
            <person name="Kosugi A."/>
            <person name="Cheevadhanarak S."/>
            <person name="Ratanakhanokchai K."/>
        </authorList>
    </citation>
    <scope>NUCLEOTIDE SEQUENCE [LARGE SCALE GENOMIC DNA]</scope>
    <source>
        <strain evidence="10 11">CT4</strain>
    </source>
</reference>
<accession>A0A3R5UDM0</accession>
<dbReference type="GO" id="GO:0006865">
    <property type="term" value="P:amino acid transport"/>
    <property type="evidence" value="ECO:0007669"/>
    <property type="project" value="UniProtKB-KW"/>
</dbReference>
<evidence type="ECO:0000256" key="3">
    <source>
        <dbReference type="ARBA" id="ARBA00022475"/>
    </source>
</evidence>
<evidence type="ECO:0000313" key="10">
    <source>
        <dbReference type="EMBL" id="QAA30903.1"/>
    </source>
</evidence>
<evidence type="ECO:0000256" key="6">
    <source>
        <dbReference type="ARBA" id="ARBA00022989"/>
    </source>
</evidence>
<evidence type="ECO:0000256" key="7">
    <source>
        <dbReference type="ARBA" id="ARBA00023136"/>
    </source>
</evidence>
<evidence type="ECO:0000256" key="4">
    <source>
        <dbReference type="ARBA" id="ARBA00022692"/>
    </source>
</evidence>
<dbReference type="Proteomes" id="UP000286268">
    <property type="component" value="Chromosome"/>
</dbReference>
<dbReference type="FunFam" id="1.10.3720.10:FF:000006">
    <property type="entry name" value="Glutamate/aspartate ABC transporter, permease protein GltK"/>
    <property type="match status" value="1"/>
</dbReference>
<keyword evidence="6 8" id="KW-1133">Transmembrane helix</keyword>
<evidence type="ECO:0000256" key="2">
    <source>
        <dbReference type="ARBA" id="ARBA00022448"/>
    </source>
</evidence>
<name>A0A3R5UDM0_9CLOT</name>
<keyword evidence="5" id="KW-0029">Amino-acid transport</keyword>
<dbReference type="GO" id="GO:0022857">
    <property type="term" value="F:transmembrane transporter activity"/>
    <property type="evidence" value="ECO:0007669"/>
    <property type="project" value="InterPro"/>
</dbReference>
<evidence type="ECO:0000256" key="8">
    <source>
        <dbReference type="RuleBase" id="RU363032"/>
    </source>
</evidence>
<feature type="transmembrane region" description="Helical" evidence="8">
    <location>
        <begin position="23"/>
        <end position="43"/>
    </location>
</feature>
<evidence type="ECO:0000256" key="5">
    <source>
        <dbReference type="ARBA" id="ARBA00022970"/>
    </source>
</evidence>
<gene>
    <name evidence="10" type="ORF">C1I91_04055</name>
</gene>
<dbReference type="PANTHER" id="PTHR30614:SF0">
    <property type="entry name" value="L-CYSTINE TRANSPORT SYSTEM PERMEASE PROTEIN TCYL"/>
    <property type="match status" value="1"/>
</dbReference>
<keyword evidence="4 8" id="KW-0812">Transmembrane</keyword>
<dbReference type="InterPro" id="IPR010065">
    <property type="entry name" value="AA_ABC_transptr_permease_3TM"/>
</dbReference>
<dbReference type="Gene3D" id="1.10.3720.10">
    <property type="entry name" value="MetI-like"/>
    <property type="match status" value="1"/>
</dbReference>